<dbReference type="InterPro" id="IPR011990">
    <property type="entry name" value="TPR-like_helical_dom_sf"/>
</dbReference>
<reference evidence="2 3" key="1">
    <citation type="submission" date="2018-03" db="EMBL/GenBank/DDBJ databases">
        <title>Genomic Encyclopedia of Archaeal and Bacterial Type Strains, Phase II (KMG-II): from individual species to whole genera.</title>
        <authorList>
            <person name="Goeker M."/>
        </authorList>
    </citation>
    <scope>NUCLEOTIDE SEQUENCE [LARGE SCALE GENOMIC DNA]</scope>
    <source>
        <strain evidence="2 3">DSM 44720</strain>
    </source>
</reference>
<organism evidence="2 3">
    <name type="scientific">Umezawaea tangerina</name>
    <dbReference type="NCBI Taxonomy" id="84725"/>
    <lineage>
        <taxon>Bacteria</taxon>
        <taxon>Bacillati</taxon>
        <taxon>Actinomycetota</taxon>
        <taxon>Actinomycetes</taxon>
        <taxon>Pseudonocardiales</taxon>
        <taxon>Pseudonocardiaceae</taxon>
        <taxon>Umezawaea</taxon>
    </lineage>
</organism>
<sequence length="1075" mass="115410">MNGVLDAVRRRIARYRRGDVDAVLGKGVLADAGKLWRLALSPQGAPFEVLHALAELHWCRCLARADDNTGELWTALRLYAVLAEVDPSVLPDEVFRLLRGGPVVDPSSTGPEQWGRWAIRLLKRVQVVDDPAALDEVVELYGGTVEAFPPEHRFWPGDMSNLSYALRLRFDRRGDEADLDRAVEVARAAVRYGPLDDDLPNRVANLGAALTLRARHHGDTIDVAEAVQFATQSVRGTPRSHEFWAVHVSLLAGALAQRYALVGDPADLDEAVGRARMCVEALPEGHRERVTYQANLGGLLEARFRRTGRLADLDEAIDLLTRAVGATPPDSATKGVHLSNLATALLARHEHSDDPDDLDHALAAGRDATLASAPGDPQRPLSLANHGAALRRLHEVTGDPAALEEAVAAFREAVDLCPEDHPRRAFHVANLAGALLDRHDEAVLPAARRATWSMFGPAAEEPPPEPDAAALDEVVRWHRAALAASAPGHPHRGDHLNGLGVGLAARFSALRDPADADEAAGYFRQAIASGGLPRAAASANLASLLVDRDPADWDEAIALWRGVVEDPVAAPSARAGAAVRWAETAAGHGLWPLALQGYTAAIGMLGALATRGVDRSVRERRLAGWTGLAAEAAGCALNAGEPDLALELLEQGRGVLWSQLLDVRADLTALHAADPGLADRLAEVEAALETGPDLADPWWRRVADQRLRLAQERDELVGRVRSLPGFADFRRPMGAAELRRAAVDGPVVVVTASRWRCDALVVTADRTAVVPLAGLDDREAFERSLRYLVALQHFEATQDATARVTLNQHLLSTLDWLWRVVGTPVLAALGPVERVWWCPTGLLALLPLHAAGEVPDRVVSSYTPTVRALVESRARPTVHNGRMVAVGMAATPGQRALPQVAAELDELARTFPDALVLRDAEATVDAVRAALRTGTWAHLSCHGRQDLDTPSASGVELHDGRLTVEDLGGERFEQGEFAFLSACHTARGTVAVPDEAVTLASALHYTGWRHVVGTLWSVGATTAAEVSAEVYRELTATGAFDPARAAVALHHAVLRVRAGNEHLPITWAPLVHSGT</sequence>
<name>A0A2T0SVH7_9PSEU</name>
<dbReference type="SUPFAM" id="SSF48452">
    <property type="entry name" value="TPR-like"/>
    <property type="match status" value="1"/>
</dbReference>
<dbReference type="AlphaFoldDB" id="A0A2T0SVH7"/>
<feature type="domain" description="CHAT" evidence="1">
    <location>
        <begin position="813"/>
        <end position="1074"/>
    </location>
</feature>
<evidence type="ECO:0000259" key="1">
    <source>
        <dbReference type="Pfam" id="PF12770"/>
    </source>
</evidence>
<comment type="caution">
    <text evidence="2">The sequence shown here is derived from an EMBL/GenBank/DDBJ whole genome shotgun (WGS) entry which is preliminary data.</text>
</comment>
<dbReference type="Gene3D" id="1.25.40.10">
    <property type="entry name" value="Tetratricopeptide repeat domain"/>
    <property type="match status" value="2"/>
</dbReference>
<proteinExistence type="predicted"/>
<dbReference type="InterPro" id="IPR024983">
    <property type="entry name" value="CHAT_dom"/>
</dbReference>
<evidence type="ECO:0000313" key="2">
    <source>
        <dbReference type="EMBL" id="PRY37412.1"/>
    </source>
</evidence>
<evidence type="ECO:0000313" key="3">
    <source>
        <dbReference type="Proteomes" id="UP000239494"/>
    </source>
</evidence>
<accession>A0A2T0SVH7</accession>
<dbReference type="Pfam" id="PF12770">
    <property type="entry name" value="CHAT"/>
    <property type="match status" value="1"/>
</dbReference>
<dbReference type="EMBL" id="PVTF01000010">
    <property type="protein sequence ID" value="PRY37412.1"/>
    <property type="molecule type" value="Genomic_DNA"/>
</dbReference>
<dbReference type="Proteomes" id="UP000239494">
    <property type="component" value="Unassembled WGS sequence"/>
</dbReference>
<gene>
    <name evidence="2" type="ORF">CLV43_110223</name>
</gene>
<keyword evidence="3" id="KW-1185">Reference proteome</keyword>
<protein>
    <submittedName>
        <fullName evidence="2">CHAT domain-containing protein</fullName>
    </submittedName>
</protein>